<dbReference type="STRING" id="81824.A9UUF8"/>
<dbReference type="RefSeq" id="XP_001744388.1">
    <property type="nucleotide sequence ID" value="XM_001744336.1"/>
</dbReference>
<evidence type="ECO:0000313" key="4">
    <source>
        <dbReference type="Proteomes" id="UP000001357"/>
    </source>
</evidence>
<feature type="region of interest" description="Disordered" evidence="1">
    <location>
        <begin position="27"/>
        <end position="70"/>
    </location>
</feature>
<dbReference type="Proteomes" id="UP000001357">
    <property type="component" value="Unassembled WGS sequence"/>
</dbReference>
<evidence type="ECO:0000256" key="2">
    <source>
        <dbReference type="SAM" id="SignalP"/>
    </source>
</evidence>
<dbReference type="KEGG" id="mbr:MONBRDRAFT_31750"/>
<dbReference type="OMA" id="PYWHPTD"/>
<sequence>MVQKVAMALVAILAALALVNADVYMHNPRGSNNRLEERSANRANGNRMFDSQNNNRGGYNKGDSDDTAFGNNEDKQYDFQYFMSHPKAWETPYDSAAVGRSILTVEWTNQHGCGGNEHDDPHKLNCNLILQYMCIPDDPEDADISEGGRTGAASDCEKECLIPNENNPTCTPSLQFPCRKSPVISRTDCEDFGGVWVDGQINDEYNCIYGTDPNNGMWPRDGVTTNRQEYDQFANTAETVGQRQNRFNGDVRADRGLHETWEWYDECYRRERNRGLFTADQNLRNNNAGYSSAVFTRQNPNDNRRGYECPEERDYWPYWHPSPWVDIVIMTDRLDLCPFFQTESQNVKGKGLCRNTAACPNCVRYNTFATCTANSGRWVMAAPHGVPAPECIQAPWSRVNHLGNGRFGQPNTYNWTLPYLTLDGSLDANAGVDHRCVLRLRYNISTDDYDAWKVNSTFNNNDGAGIVSPVKQNPNVDIGAKNTALRLAINTAQFGRTFQDRSHVFRLVPRVESSALRDRLRSTVDTTDDFFFGERTLYNLNVRGKRGNIVQTFPSVEYDFVPNQLHVTEDDLIHIQWAGSNTHNNANPAGDGQAGDAGEGRGGTDRHNFVQMLSGDQFKTSFPVPWENNTLFGNMIDAIDAFVPAHGNRDTIYRLTYELDSDEETRTWAEVKRDWALRMATAGFYTSYNADGDSTSIANNNQNLNNLLDNADASYVGGVFRFRAGTYDYMCTRNNNFSNRDQKGHLIVTV</sequence>
<evidence type="ECO:0000256" key="1">
    <source>
        <dbReference type="SAM" id="MobiDB-lite"/>
    </source>
</evidence>
<name>A9UUF8_MONBE</name>
<feature type="signal peptide" evidence="2">
    <location>
        <begin position="1"/>
        <end position="21"/>
    </location>
</feature>
<dbReference type="EMBL" id="CH991546">
    <property type="protein sequence ID" value="EDQ91091.1"/>
    <property type="molecule type" value="Genomic_DNA"/>
</dbReference>
<proteinExistence type="predicted"/>
<dbReference type="InterPro" id="IPR053320">
    <property type="entry name" value="Protein_DD3-3_O-glyco"/>
</dbReference>
<dbReference type="PANTHER" id="PTHR35170:SF2">
    <property type="entry name" value="PROTEIN DD3-3"/>
    <property type="match status" value="1"/>
</dbReference>
<keyword evidence="2" id="KW-0732">Signal</keyword>
<reference evidence="3 4" key="1">
    <citation type="journal article" date="2008" name="Nature">
        <title>The genome of the choanoflagellate Monosiga brevicollis and the origin of metazoans.</title>
        <authorList>
            <consortium name="JGI Sequencing"/>
            <person name="King N."/>
            <person name="Westbrook M.J."/>
            <person name="Young S.L."/>
            <person name="Kuo A."/>
            <person name="Abedin M."/>
            <person name="Chapman J."/>
            <person name="Fairclough S."/>
            <person name="Hellsten U."/>
            <person name="Isogai Y."/>
            <person name="Letunic I."/>
            <person name="Marr M."/>
            <person name="Pincus D."/>
            <person name="Putnam N."/>
            <person name="Rokas A."/>
            <person name="Wright K.J."/>
            <person name="Zuzow R."/>
            <person name="Dirks W."/>
            <person name="Good M."/>
            <person name="Goodstein D."/>
            <person name="Lemons D."/>
            <person name="Li W."/>
            <person name="Lyons J.B."/>
            <person name="Morris A."/>
            <person name="Nichols S."/>
            <person name="Richter D.J."/>
            <person name="Salamov A."/>
            <person name="Bork P."/>
            <person name="Lim W.A."/>
            <person name="Manning G."/>
            <person name="Miller W.T."/>
            <person name="McGinnis W."/>
            <person name="Shapiro H."/>
            <person name="Tjian R."/>
            <person name="Grigoriev I.V."/>
            <person name="Rokhsar D."/>
        </authorList>
    </citation>
    <scope>NUCLEOTIDE SEQUENCE [LARGE SCALE GENOMIC DNA]</scope>
    <source>
        <strain evidence="4">MX1 / ATCC 50154</strain>
    </source>
</reference>
<dbReference type="GeneID" id="5889473"/>
<dbReference type="eggNOG" id="ENOG502QRWS">
    <property type="taxonomic scope" value="Eukaryota"/>
</dbReference>
<dbReference type="PANTHER" id="PTHR35170">
    <property type="entry name" value="PROTEIN DD3-3"/>
    <property type="match status" value="1"/>
</dbReference>
<dbReference type="AlphaFoldDB" id="A9UUF8"/>
<feature type="region of interest" description="Disordered" evidence="1">
    <location>
        <begin position="583"/>
        <end position="606"/>
    </location>
</feature>
<feature type="chain" id="PRO_5002744441" evidence="2">
    <location>
        <begin position="22"/>
        <end position="750"/>
    </location>
</feature>
<organism evidence="3 4">
    <name type="scientific">Monosiga brevicollis</name>
    <name type="common">Choanoflagellate</name>
    <dbReference type="NCBI Taxonomy" id="81824"/>
    <lineage>
        <taxon>Eukaryota</taxon>
        <taxon>Choanoflagellata</taxon>
        <taxon>Craspedida</taxon>
        <taxon>Salpingoecidae</taxon>
        <taxon>Monosiga</taxon>
    </lineage>
</organism>
<dbReference type="InParanoid" id="A9UUF8"/>
<accession>A9UUF8</accession>
<keyword evidence="4" id="KW-1185">Reference proteome</keyword>
<evidence type="ECO:0000313" key="3">
    <source>
        <dbReference type="EMBL" id="EDQ91091.1"/>
    </source>
</evidence>
<feature type="compositionally biased region" description="Polar residues" evidence="1">
    <location>
        <begin position="41"/>
        <end position="57"/>
    </location>
</feature>
<protein>
    <submittedName>
        <fullName evidence="3">Uncharacterized protein</fullName>
    </submittedName>
</protein>
<gene>
    <name evidence="3" type="ORF">MONBRDRAFT_31750</name>
</gene>